<proteinExistence type="predicted"/>
<name>A0A183IQG3_9BILA</name>
<organism evidence="3">
    <name type="scientific">Soboliphyme baturini</name>
    <dbReference type="NCBI Taxonomy" id="241478"/>
    <lineage>
        <taxon>Eukaryota</taxon>
        <taxon>Metazoa</taxon>
        <taxon>Ecdysozoa</taxon>
        <taxon>Nematoda</taxon>
        <taxon>Enoplea</taxon>
        <taxon>Dorylaimia</taxon>
        <taxon>Dioctophymatida</taxon>
        <taxon>Dioctophymatoidea</taxon>
        <taxon>Soboliphymatidae</taxon>
        <taxon>Soboliphyme</taxon>
    </lineage>
</organism>
<reference evidence="1 2" key="2">
    <citation type="submission" date="2018-11" db="EMBL/GenBank/DDBJ databases">
        <authorList>
            <consortium name="Pathogen Informatics"/>
        </authorList>
    </citation>
    <scope>NUCLEOTIDE SEQUENCE [LARGE SCALE GENOMIC DNA]</scope>
</reference>
<dbReference type="WBParaSite" id="SBAD_0000609301-mRNA-1">
    <property type="protein sequence ID" value="SBAD_0000609301-mRNA-1"/>
    <property type="gene ID" value="SBAD_0000609301"/>
</dbReference>
<keyword evidence="2" id="KW-1185">Reference proteome</keyword>
<accession>A0A183IQG3</accession>
<dbReference type="Proteomes" id="UP000270296">
    <property type="component" value="Unassembled WGS sequence"/>
</dbReference>
<dbReference type="AlphaFoldDB" id="A0A183IQG3"/>
<dbReference type="EMBL" id="UZAM01009304">
    <property type="protein sequence ID" value="VDP08503.1"/>
    <property type="molecule type" value="Genomic_DNA"/>
</dbReference>
<sequence length="123" mass="13738">MVIPWPFVNESSTMLNWQLAAPSAGFCLFLSSEGVFQFPTLTPLFKTDSAPVADWYLRRLLVDFRQSSPCCYSSLAAKRRDDDSFCRLFVVCLKSSTANPAIGNPGDNRFGIMFDNANAIRAR</sequence>
<gene>
    <name evidence="1" type="ORF">SBAD_LOCUS5860</name>
</gene>
<evidence type="ECO:0000313" key="1">
    <source>
        <dbReference type="EMBL" id="VDP08503.1"/>
    </source>
</evidence>
<evidence type="ECO:0000313" key="2">
    <source>
        <dbReference type="Proteomes" id="UP000270296"/>
    </source>
</evidence>
<reference evidence="3" key="1">
    <citation type="submission" date="2016-06" db="UniProtKB">
        <authorList>
            <consortium name="WormBaseParasite"/>
        </authorList>
    </citation>
    <scope>IDENTIFICATION</scope>
</reference>
<protein>
    <submittedName>
        <fullName evidence="3">Secreted protein</fullName>
    </submittedName>
</protein>
<evidence type="ECO:0000313" key="3">
    <source>
        <dbReference type="WBParaSite" id="SBAD_0000609301-mRNA-1"/>
    </source>
</evidence>